<gene>
    <name evidence="1" type="ORF">Gilli_3444</name>
</gene>
<name>H2BW79_GILLR</name>
<protein>
    <recommendedName>
        <fullName evidence="3">PAS domain-containing protein</fullName>
    </recommendedName>
</protein>
<evidence type="ECO:0000313" key="1">
    <source>
        <dbReference type="EMBL" id="EHQ04043.1"/>
    </source>
</evidence>
<evidence type="ECO:0000313" key="2">
    <source>
        <dbReference type="Proteomes" id="UP000003844"/>
    </source>
</evidence>
<reference evidence="2" key="1">
    <citation type="journal article" date="2012" name="Stand. Genomic Sci.">
        <title>Genome sequence of the Antarctic rhodopsins-containing flavobacterium Gillisia limnaea type strain (R-8282(T)).</title>
        <authorList>
            <person name="Riedel T."/>
            <person name="Held B."/>
            <person name="Nolan M."/>
            <person name="Lucas S."/>
            <person name="Lapidus A."/>
            <person name="Tice H."/>
            <person name="Del Rio T.G."/>
            <person name="Cheng J.F."/>
            <person name="Han C."/>
            <person name="Tapia R."/>
            <person name="Goodwin L.A."/>
            <person name="Pitluck S."/>
            <person name="Liolios K."/>
            <person name="Mavromatis K."/>
            <person name="Pagani I."/>
            <person name="Ivanova N."/>
            <person name="Mikhailova N."/>
            <person name="Pati A."/>
            <person name="Chen A."/>
            <person name="Palaniappan K."/>
            <person name="Land M."/>
            <person name="Rohde M."/>
            <person name="Tindall B.J."/>
            <person name="Detter J.C."/>
            <person name="Goker M."/>
            <person name="Bristow J."/>
            <person name="Eisen J.A."/>
            <person name="Markowitz V."/>
            <person name="Hugenholtz P."/>
            <person name="Kyrpides N.C."/>
            <person name="Klenk H.P."/>
            <person name="Woyke T."/>
        </authorList>
    </citation>
    <scope>NUCLEOTIDE SEQUENCE [LARGE SCALE GENOMIC DNA]</scope>
    <source>
        <strain evidence="2">DSM 15749 / LMG 21470 / R-8282</strain>
    </source>
</reference>
<dbReference type="AlphaFoldDB" id="H2BW79"/>
<dbReference type="STRING" id="865937.Gilli_3444"/>
<sequence length="204" mass="23575">MGNTVNLNNSFSSENENIERFACFPWSGIYTRRNSKENGEKNRNHTISSSNNNLLLGICFITDMDGYFKYIHPNFLNLFEGVENKFFESSVLDKEETSLGSPSILKYLVAMIQKSTPHSFLRNRFSKCMNKFNKLQWNMVYNGGLLYFSLAEVPISPIQEESTINAENSPAQILSKDIKKIYWEIEHAKMFHMNQISNSKIITE</sequence>
<dbReference type="EMBL" id="JH594606">
    <property type="protein sequence ID" value="EHQ04043.1"/>
    <property type="molecule type" value="Genomic_DNA"/>
</dbReference>
<keyword evidence="2" id="KW-1185">Reference proteome</keyword>
<dbReference type="Proteomes" id="UP000003844">
    <property type="component" value="Unassembled WGS sequence"/>
</dbReference>
<proteinExistence type="predicted"/>
<dbReference type="RefSeq" id="WP_006990346.1">
    <property type="nucleotide sequence ID" value="NZ_JH594606.1"/>
</dbReference>
<organism evidence="1 2">
    <name type="scientific">Gillisia limnaea (strain DSM 15749 / LMG 21470 / R-8282)</name>
    <dbReference type="NCBI Taxonomy" id="865937"/>
    <lineage>
        <taxon>Bacteria</taxon>
        <taxon>Pseudomonadati</taxon>
        <taxon>Bacteroidota</taxon>
        <taxon>Flavobacteriia</taxon>
        <taxon>Flavobacteriales</taxon>
        <taxon>Flavobacteriaceae</taxon>
        <taxon>Gillisia</taxon>
    </lineage>
</organism>
<dbReference type="HOGENOM" id="CLU_1341662_0_0_10"/>
<accession>H2BW79</accession>
<evidence type="ECO:0008006" key="3">
    <source>
        <dbReference type="Google" id="ProtNLM"/>
    </source>
</evidence>